<dbReference type="Pfam" id="PF17479">
    <property type="entry name" value="DUF3048_C"/>
    <property type="match status" value="1"/>
</dbReference>
<dbReference type="Proteomes" id="UP000190626">
    <property type="component" value="Unassembled WGS sequence"/>
</dbReference>
<proteinExistence type="predicted"/>
<evidence type="ECO:0000259" key="2">
    <source>
        <dbReference type="Pfam" id="PF17479"/>
    </source>
</evidence>
<dbReference type="AlphaFoldDB" id="A0A1V4HH93"/>
<evidence type="ECO:0008006" key="5">
    <source>
        <dbReference type="Google" id="ProtNLM"/>
    </source>
</evidence>
<feature type="domain" description="DUF3048" evidence="1">
    <location>
        <begin position="65"/>
        <end position="207"/>
    </location>
</feature>
<evidence type="ECO:0000313" key="4">
    <source>
        <dbReference type="Proteomes" id="UP000190626"/>
    </source>
</evidence>
<evidence type="ECO:0000259" key="1">
    <source>
        <dbReference type="Pfam" id="PF11258"/>
    </source>
</evidence>
<name>A0A1V4HH93_9BACL</name>
<sequence length="359" mass="40576">MNKLSWFILMCLVCGTVVLASIIIRQSNQSSEAVRKPIDIPTLSQESVGIKQDAVDQKKESKTLLTGVKTETLMKNRPFMVMVNNHPSARPQSGLSSADIIYEILAEGEITRLLAIFQSEEVQGSIGPVRSIRPYFIDLAMSYDAIPIHAGGSPDAYNILSNQSIQSLDEITNAGPFFWRESFRKAPHNLYTSFKNIEEGIDKKGYRNQIHEKSIYTFLLNKSNDIGERVSLFNVTFLIEDYKVTYQYDANSNKYLRSINGVPHVDMNNNEQLTASNVVVLGTDHKVLDNEGRLQVKLMDSGPALLYQNGIMKKVEWKRDQINTPIRLYEQGQEIAFVPGKIHFLIVPTKPTFEAHITY</sequence>
<gene>
    <name evidence="3" type="ORF">BC351_30010</name>
</gene>
<accession>A0A1V4HH93</accession>
<reference evidence="4" key="1">
    <citation type="submission" date="2016-07" db="EMBL/GenBank/DDBJ databases">
        <authorList>
            <person name="Florea S."/>
            <person name="Webb J.S."/>
            <person name="Jaromczyk J."/>
            <person name="Schardl C.L."/>
        </authorList>
    </citation>
    <scope>NUCLEOTIDE SEQUENCE [LARGE SCALE GENOMIC DNA]</scope>
    <source>
        <strain evidence="4">CY1</strain>
    </source>
</reference>
<dbReference type="STRING" id="1469647.BC351_30010"/>
<dbReference type="EMBL" id="MBTG01000019">
    <property type="protein sequence ID" value="OPH54962.1"/>
    <property type="molecule type" value="Genomic_DNA"/>
</dbReference>
<protein>
    <recommendedName>
        <fullName evidence="5">DUF3048 domain-containing protein</fullName>
    </recommendedName>
</protein>
<feature type="domain" description="DUF3048" evidence="2">
    <location>
        <begin position="235"/>
        <end position="342"/>
    </location>
</feature>
<dbReference type="InterPro" id="IPR035328">
    <property type="entry name" value="DUF3048_C"/>
</dbReference>
<comment type="caution">
    <text evidence="3">The sequence shown here is derived from an EMBL/GenBank/DDBJ whole genome shotgun (WGS) entry which is preliminary data.</text>
</comment>
<evidence type="ECO:0000313" key="3">
    <source>
        <dbReference type="EMBL" id="OPH54962.1"/>
    </source>
</evidence>
<dbReference type="Gene3D" id="3.50.90.10">
    <property type="entry name" value="YerB-like"/>
    <property type="match status" value="1"/>
</dbReference>
<dbReference type="InterPro" id="IPR021416">
    <property type="entry name" value="DUF3048_N"/>
</dbReference>
<dbReference type="InterPro" id="IPR023158">
    <property type="entry name" value="YerB-like_sf"/>
</dbReference>
<dbReference type="RefSeq" id="WP_158082171.1">
    <property type="nucleotide sequence ID" value="NZ_MBTG01000019.1"/>
</dbReference>
<dbReference type="Pfam" id="PF11258">
    <property type="entry name" value="DUF3048"/>
    <property type="match status" value="1"/>
</dbReference>
<keyword evidence="4" id="KW-1185">Reference proteome</keyword>
<organism evidence="3 4">
    <name type="scientific">Paenibacillus ferrarius</name>
    <dbReference type="NCBI Taxonomy" id="1469647"/>
    <lineage>
        <taxon>Bacteria</taxon>
        <taxon>Bacillati</taxon>
        <taxon>Bacillota</taxon>
        <taxon>Bacilli</taxon>
        <taxon>Bacillales</taxon>
        <taxon>Paenibacillaceae</taxon>
        <taxon>Paenibacillus</taxon>
    </lineage>
</organism>
<dbReference type="SUPFAM" id="SSF159774">
    <property type="entry name" value="YerB-like"/>
    <property type="match status" value="1"/>
</dbReference>
<dbReference type="OrthoDB" id="9779102at2"/>